<dbReference type="eggNOG" id="COG2226">
    <property type="taxonomic scope" value="Bacteria"/>
</dbReference>
<dbReference type="GO" id="GO:0032259">
    <property type="term" value="P:methylation"/>
    <property type="evidence" value="ECO:0007669"/>
    <property type="project" value="UniProtKB-KW"/>
</dbReference>
<evidence type="ECO:0000313" key="2">
    <source>
        <dbReference type="Proteomes" id="UP000030661"/>
    </source>
</evidence>
<dbReference type="PANTHER" id="PTHR43861">
    <property type="entry name" value="TRANS-ACONITATE 2-METHYLTRANSFERASE-RELATED"/>
    <property type="match status" value="1"/>
</dbReference>
<accession>A0A081C0K1</accession>
<gene>
    <name evidence="1" type="ORF">U27_05079</name>
</gene>
<protein>
    <submittedName>
        <fullName evidence="1">Methyltransferase</fullName>
    </submittedName>
</protein>
<dbReference type="EMBL" id="DF820467">
    <property type="protein sequence ID" value="GAK58106.1"/>
    <property type="molecule type" value="Genomic_DNA"/>
</dbReference>
<dbReference type="Proteomes" id="UP000030661">
    <property type="component" value="Unassembled WGS sequence"/>
</dbReference>
<dbReference type="HOGENOM" id="CLU_1048302_0_0_0"/>
<sequence>MEHWQLQIAEKSLKKQEKIQAIQRFIEPLAGKTCLEVGCDKGVLSYHLRQWGGNWISVDADEENLRITRELVKEGVEYTDGKTLNFQDKQFDCIIAIDFLEHIHTDQEFIHEMFRVLKDDGTLYITVPHTEKGLILNHVRRWLGFRPEDYGHVREGYSLKELQEKLDKSGFVVTQSTSFSRFFSEGIELGINFAYFFVLSKKKHRGGIKGGISPNSDEDAARHAKSLKIYSLIYPVVKIIGLLDRLIPFTRGYILMVSARKDIYR</sequence>
<dbReference type="InterPro" id="IPR029063">
    <property type="entry name" value="SAM-dependent_MTases_sf"/>
</dbReference>
<dbReference type="Pfam" id="PF13489">
    <property type="entry name" value="Methyltransf_23"/>
    <property type="match status" value="1"/>
</dbReference>
<organism evidence="1 2">
    <name type="scientific">Vecturithrix granuli</name>
    <dbReference type="NCBI Taxonomy" id="1499967"/>
    <lineage>
        <taxon>Bacteria</taxon>
        <taxon>Candidatus Moduliflexota</taxon>
        <taxon>Candidatus Vecturitrichia</taxon>
        <taxon>Candidatus Vecturitrichales</taxon>
        <taxon>Candidatus Vecturitrichaceae</taxon>
        <taxon>Candidatus Vecturithrix</taxon>
    </lineage>
</organism>
<dbReference type="CDD" id="cd02440">
    <property type="entry name" value="AdoMet_MTases"/>
    <property type="match status" value="1"/>
</dbReference>
<keyword evidence="1" id="KW-0489">Methyltransferase</keyword>
<evidence type="ECO:0000313" key="1">
    <source>
        <dbReference type="EMBL" id="GAK58106.1"/>
    </source>
</evidence>
<dbReference type="STRING" id="1499967.U27_05079"/>
<reference evidence="1 2" key="1">
    <citation type="journal article" date="2015" name="PeerJ">
        <title>First genomic representation of candidate bacterial phylum KSB3 points to enhanced environmental sensing as a trigger of wastewater bulking.</title>
        <authorList>
            <person name="Sekiguchi Y."/>
            <person name="Ohashi A."/>
            <person name="Parks D.H."/>
            <person name="Yamauchi T."/>
            <person name="Tyson G.W."/>
            <person name="Hugenholtz P."/>
        </authorList>
    </citation>
    <scope>NUCLEOTIDE SEQUENCE [LARGE SCALE GENOMIC DNA]</scope>
</reference>
<dbReference type="GO" id="GO:0008168">
    <property type="term" value="F:methyltransferase activity"/>
    <property type="evidence" value="ECO:0007669"/>
    <property type="project" value="UniProtKB-KW"/>
</dbReference>
<name>A0A081C0K1_VECG1</name>
<keyword evidence="1" id="KW-0808">Transferase</keyword>
<dbReference type="AlphaFoldDB" id="A0A081C0K1"/>
<proteinExistence type="predicted"/>
<keyword evidence="2" id="KW-1185">Reference proteome</keyword>
<dbReference type="SUPFAM" id="SSF53335">
    <property type="entry name" value="S-adenosyl-L-methionine-dependent methyltransferases"/>
    <property type="match status" value="1"/>
</dbReference>
<dbReference type="Gene3D" id="3.40.50.150">
    <property type="entry name" value="Vaccinia Virus protein VP39"/>
    <property type="match status" value="1"/>
</dbReference>